<keyword evidence="1" id="KW-1133">Transmembrane helix</keyword>
<keyword evidence="1" id="KW-0812">Transmembrane</keyword>
<reference evidence="3" key="1">
    <citation type="submission" date="2016-11" db="UniProtKB">
        <authorList>
            <consortium name="WormBaseParasite"/>
        </authorList>
    </citation>
    <scope>IDENTIFICATION</scope>
</reference>
<keyword evidence="2" id="KW-1185">Reference proteome</keyword>
<sequence>MVGSGREVLFLFLYFIRILNTFFSGGSTNT</sequence>
<organism evidence="2 3">
    <name type="scientific">Heterorhabditis bacteriophora</name>
    <name type="common">Entomopathogenic nematode worm</name>
    <dbReference type="NCBI Taxonomy" id="37862"/>
    <lineage>
        <taxon>Eukaryota</taxon>
        <taxon>Metazoa</taxon>
        <taxon>Ecdysozoa</taxon>
        <taxon>Nematoda</taxon>
        <taxon>Chromadorea</taxon>
        <taxon>Rhabditida</taxon>
        <taxon>Rhabditina</taxon>
        <taxon>Rhabditomorpha</taxon>
        <taxon>Strongyloidea</taxon>
        <taxon>Heterorhabditidae</taxon>
        <taxon>Heterorhabditis</taxon>
    </lineage>
</organism>
<dbReference type="Proteomes" id="UP000095283">
    <property type="component" value="Unplaced"/>
</dbReference>
<protein>
    <submittedName>
        <fullName evidence="3">Uncharacterized protein</fullName>
    </submittedName>
</protein>
<feature type="transmembrane region" description="Helical" evidence="1">
    <location>
        <begin position="7"/>
        <end position="25"/>
    </location>
</feature>
<evidence type="ECO:0000313" key="3">
    <source>
        <dbReference type="WBParaSite" id="Hba_03023"/>
    </source>
</evidence>
<evidence type="ECO:0000313" key="2">
    <source>
        <dbReference type="Proteomes" id="UP000095283"/>
    </source>
</evidence>
<dbReference type="AlphaFoldDB" id="A0A1I7WDJ9"/>
<keyword evidence="1" id="KW-0472">Membrane</keyword>
<evidence type="ECO:0000256" key="1">
    <source>
        <dbReference type="SAM" id="Phobius"/>
    </source>
</evidence>
<proteinExistence type="predicted"/>
<accession>A0A1I7WDJ9</accession>
<name>A0A1I7WDJ9_HETBA</name>
<dbReference type="WBParaSite" id="Hba_03023">
    <property type="protein sequence ID" value="Hba_03023"/>
    <property type="gene ID" value="Hba_03023"/>
</dbReference>